<name>A0A2P9HK97_9HYPH</name>
<feature type="region of interest" description="Disordered" evidence="1">
    <location>
        <begin position="1"/>
        <end position="20"/>
    </location>
</feature>
<evidence type="ECO:0000313" key="2">
    <source>
        <dbReference type="EMBL" id="SPL64413.1"/>
    </source>
</evidence>
<accession>A0A2P9HK97</accession>
<protein>
    <submittedName>
        <fullName evidence="2">Uncharacterized protein</fullName>
    </submittedName>
</protein>
<dbReference type="EMBL" id="OOFM01000005">
    <property type="protein sequence ID" value="SPL64413.1"/>
    <property type="molecule type" value="Genomic_DNA"/>
</dbReference>
<dbReference type="Proteomes" id="UP000246073">
    <property type="component" value="Unassembled WGS sequence"/>
</dbReference>
<feature type="compositionally biased region" description="Polar residues" evidence="1">
    <location>
        <begin position="44"/>
        <end position="53"/>
    </location>
</feature>
<evidence type="ECO:0000313" key="3">
    <source>
        <dbReference type="Proteomes" id="UP000246073"/>
    </source>
</evidence>
<feature type="compositionally biased region" description="Basic and acidic residues" evidence="1">
    <location>
        <begin position="30"/>
        <end position="40"/>
    </location>
</feature>
<reference evidence="3" key="1">
    <citation type="submission" date="2017-12" db="EMBL/GenBank/DDBJ databases">
        <authorList>
            <person name="Diaz M."/>
        </authorList>
    </citation>
    <scope>NUCLEOTIDE SEQUENCE [LARGE SCALE GENOMIC DNA]</scope>
    <source>
        <strain evidence="3">FI11154</strain>
    </source>
</reference>
<sequence length="53" mass="6182">MMTMKPKEDPALKAQEEQSRLEQIQAIQDDVTRRTNDAMRRYGTRSSTAPIMR</sequence>
<evidence type="ECO:0000256" key="1">
    <source>
        <dbReference type="SAM" id="MobiDB-lite"/>
    </source>
</evidence>
<organism evidence="2 3">
    <name type="scientific">Ochrobactrum soli</name>
    <dbReference type="NCBI Taxonomy" id="2448455"/>
    <lineage>
        <taxon>Bacteria</taxon>
        <taxon>Pseudomonadati</taxon>
        <taxon>Pseudomonadota</taxon>
        <taxon>Alphaproteobacteria</taxon>
        <taxon>Hyphomicrobiales</taxon>
        <taxon>Brucellaceae</taxon>
        <taxon>Brucella/Ochrobactrum group</taxon>
        <taxon>Ochrobactrum</taxon>
    </lineage>
</organism>
<feature type="region of interest" description="Disordered" evidence="1">
    <location>
        <begin position="25"/>
        <end position="53"/>
    </location>
</feature>
<dbReference type="AlphaFoldDB" id="A0A2P9HK97"/>
<gene>
    <name evidence="2" type="ORF">OHAE_280</name>
</gene>
<proteinExistence type="predicted"/>